<evidence type="ECO:0000256" key="4">
    <source>
        <dbReference type="ARBA" id="ARBA00012381"/>
    </source>
</evidence>
<dbReference type="PANTHER" id="PTHR42904:SF6">
    <property type="entry name" value="NAD-CAPPED RNA HYDROLASE NUDT12"/>
    <property type="match status" value="1"/>
</dbReference>
<protein>
    <recommendedName>
        <fullName evidence="4">NAD(+) diphosphatase</fullName>
        <ecNumber evidence="4">3.6.1.22</ecNumber>
    </recommendedName>
</protein>
<evidence type="ECO:0000256" key="9">
    <source>
        <dbReference type="ARBA" id="ARBA00023679"/>
    </source>
</evidence>
<evidence type="ECO:0000259" key="10">
    <source>
        <dbReference type="PROSITE" id="PS51462"/>
    </source>
</evidence>
<sequence length="305" mass="33806">MNKPIVFAGGRFDRASHLRTDPNWIKEKLQDPSSRFLPMHQLKALIDLMGNPSIDWRGAADVREFIDAGAAFIFLGIADFACHFAIDVSAIENPKNPPNGDWGKFIDVRSIAPQLSPGEAGALAQARSMIDWHNRHGFCAVCGSSTRPQEAGYSRVCEDSNCKATHFPRTDPVAIMMVTHGDKCLLGQGINFPGDFYSCLAGFIEPGETIEQGVRREVLEESGIKVGDVRYHQSQPWPFPSSLMIGCFAEALSEEITVDRTELNDARWFSREEVRAMLEQSTKPTGLRMGGPIALAHQLAKFWVE</sequence>
<evidence type="ECO:0000256" key="2">
    <source>
        <dbReference type="ARBA" id="ARBA00001947"/>
    </source>
</evidence>
<dbReference type="PANTHER" id="PTHR42904">
    <property type="entry name" value="NUDIX HYDROLASE, NUDC SUBFAMILY"/>
    <property type="match status" value="1"/>
</dbReference>
<dbReference type="InterPro" id="IPR000086">
    <property type="entry name" value="NUDIX_hydrolase_dom"/>
</dbReference>
<comment type="similarity">
    <text evidence="3">Belongs to the Nudix hydrolase family. NudC subfamily.</text>
</comment>
<keyword evidence="8" id="KW-0520">NAD</keyword>
<dbReference type="PROSITE" id="PS00893">
    <property type="entry name" value="NUDIX_BOX"/>
    <property type="match status" value="1"/>
</dbReference>
<dbReference type="GO" id="GO:0019677">
    <property type="term" value="P:NAD+ catabolic process"/>
    <property type="evidence" value="ECO:0007669"/>
    <property type="project" value="TreeGrafter"/>
</dbReference>
<dbReference type="EC" id="3.6.1.22" evidence="4"/>
<comment type="caution">
    <text evidence="11">The sequence shown here is derived from an EMBL/GenBank/DDBJ whole genome shotgun (WGS) entry which is preliminary data.</text>
</comment>
<organism evidence="11 12">
    <name type="scientific">Sneathiella chungangensis</name>
    <dbReference type="NCBI Taxonomy" id="1418234"/>
    <lineage>
        <taxon>Bacteria</taxon>
        <taxon>Pseudomonadati</taxon>
        <taxon>Pseudomonadota</taxon>
        <taxon>Alphaproteobacteria</taxon>
        <taxon>Sneathiellales</taxon>
        <taxon>Sneathiellaceae</taxon>
        <taxon>Sneathiella</taxon>
    </lineage>
</organism>
<keyword evidence="12" id="KW-1185">Reference proteome</keyword>
<evidence type="ECO:0000256" key="3">
    <source>
        <dbReference type="ARBA" id="ARBA00009595"/>
    </source>
</evidence>
<dbReference type="RefSeq" id="WP_161340083.1">
    <property type="nucleotide sequence ID" value="NZ_JBHSDG010000003.1"/>
</dbReference>
<dbReference type="InterPro" id="IPR015797">
    <property type="entry name" value="NUDIX_hydrolase-like_dom_sf"/>
</dbReference>
<evidence type="ECO:0000256" key="1">
    <source>
        <dbReference type="ARBA" id="ARBA00001946"/>
    </source>
</evidence>
<comment type="cofactor">
    <cofactor evidence="2">
        <name>Zn(2+)</name>
        <dbReference type="ChEBI" id="CHEBI:29105"/>
    </cofactor>
</comment>
<evidence type="ECO:0000256" key="5">
    <source>
        <dbReference type="ARBA" id="ARBA00022723"/>
    </source>
</evidence>
<dbReference type="CDD" id="cd03429">
    <property type="entry name" value="NUDIX_NADH_pyrophosphatase_Nudt13"/>
    <property type="match status" value="1"/>
</dbReference>
<evidence type="ECO:0000256" key="7">
    <source>
        <dbReference type="ARBA" id="ARBA00022842"/>
    </source>
</evidence>
<dbReference type="GO" id="GO:0005829">
    <property type="term" value="C:cytosol"/>
    <property type="evidence" value="ECO:0007669"/>
    <property type="project" value="TreeGrafter"/>
</dbReference>
<dbReference type="Proteomes" id="UP000445696">
    <property type="component" value="Unassembled WGS sequence"/>
</dbReference>
<gene>
    <name evidence="11" type="primary">nudC</name>
    <name evidence="11" type="ORF">GQF03_14950</name>
</gene>
<comment type="cofactor">
    <cofactor evidence="1">
        <name>Mg(2+)</name>
        <dbReference type="ChEBI" id="CHEBI:18420"/>
    </cofactor>
</comment>
<keyword evidence="6 11" id="KW-0378">Hydrolase</keyword>
<dbReference type="AlphaFoldDB" id="A0A845MLG3"/>
<dbReference type="Pfam" id="PF09296">
    <property type="entry name" value="NUDIX-like"/>
    <property type="match status" value="1"/>
</dbReference>
<dbReference type="InterPro" id="IPR015376">
    <property type="entry name" value="Znr_NADH_PPase"/>
</dbReference>
<keyword evidence="5" id="KW-0479">Metal-binding</keyword>
<evidence type="ECO:0000256" key="8">
    <source>
        <dbReference type="ARBA" id="ARBA00023027"/>
    </source>
</evidence>
<dbReference type="Gene3D" id="3.90.79.10">
    <property type="entry name" value="Nucleoside Triphosphate Pyrophosphohydrolase"/>
    <property type="match status" value="1"/>
</dbReference>
<dbReference type="InterPro" id="IPR015375">
    <property type="entry name" value="NADH_PPase-like_N"/>
</dbReference>
<dbReference type="Gene3D" id="3.90.79.20">
    <property type="match status" value="1"/>
</dbReference>
<proteinExistence type="inferred from homology"/>
<comment type="catalytic activity">
    <reaction evidence="9">
        <text>a 5'-end NAD(+)-phospho-ribonucleoside in mRNA + H2O = a 5'-end phospho-adenosine-phospho-ribonucleoside in mRNA + beta-nicotinamide D-ribonucleotide + 2 H(+)</text>
        <dbReference type="Rhea" id="RHEA:60876"/>
        <dbReference type="Rhea" id="RHEA-COMP:15698"/>
        <dbReference type="Rhea" id="RHEA-COMP:15719"/>
        <dbReference type="ChEBI" id="CHEBI:14649"/>
        <dbReference type="ChEBI" id="CHEBI:15377"/>
        <dbReference type="ChEBI" id="CHEBI:15378"/>
        <dbReference type="ChEBI" id="CHEBI:144029"/>
        <dbReference type="ChEBI" id="CHEBI:144051"/>
    </reaction>
    <physiologicalReaction direction="left-to-right" evidence="9">
        <dbReference type="Rhea" id="RHEA:60877"/>
    </physiologicalReaction>
</comment>
<dbReference type="SUPFAM" id="SSF55811">
    <property type="entry name" value="Nudix"/>
    <property type="match status" value="1"/>
</dbReference>
<name>A0A845MLG3_9PROT</name>
<dbReference type="Pfam" id="PF09297">
    <property type="entry name" value="Zn_ribbon_NUD"/>
    <property type="match status" value="1"/>
</dbReference>
<evidence type="ECO:0000313" key="12">
    <source>
        <dbReference type="Proteomes" id="UP000445696"/>
    </source>
</evidence>
<accession>A0A845MLG3</accession>
<feature type="domain" description="Nudix hydrolase" evidence="10">
    <location>
        <begin position="168"/>
        <end position="292"/>
    </location>
</feature>
<reference evidence="11 12" key="1">
    <citation type="journal article" date="2014" name="Int. J. Syst. Evol. Microbiol.">
        <title>Sneathiella chungangensis sp. nov., isolated from a marine sand, and emended description of the genus Sneathiella.</title>
        <authorList>
            <person name="Siamphan C."/>
            <person name="Kim H."/>
            <person name="Lee J.S."/>
            <person name="Kim W."/>
        </authorList>
    </citation>
    <scope>NUCLEOTIDE SEQUENCE [LARGE SCALE GENOMIC DNA]</scope>
    <source>
        <strain evidence="11 12">KCTC 32476</strain>
    </source>
</reference>
<dbReference type="NCBIfam" id="NF001299">
    <property type="entry name" value="PRK00241.1"/>
    <property type="match status" value="1"/>
</dbReference>
<evidence type="ECO:0000256" key="6">
    <source>
        <dbReference type="ARBA" id="ARBA00022801"/>
    </source>
</evidence>
<dbReference type="EMBL" id="WTVA01000015">
    <property type="protein sequence ID" value="MZR23634.1"/>
    <property type="molecule type" value="Genomic_DNA"/>
</dbReference>
<dbReference type="InterPro" id="IPR020084">
    <property type="entry name" value="NUDIX_hydrolase_CS"/>
</dbReference>
<dbReference type="GO" id="GO:0046872">
    <property type="term" value="F:metal ion binding"/>
    <property type="evidence" value="ECO:0007669"/>
    <property type="project" value="UniProtKB-KW"/>
</dbReference>
<dbReference type="PROSITE" id="PS51462">
    <property type="entry name" value="NUDIX"/>
    <property type="match status" value="1"/>
</dbReference>
<keyword evidence="7" id="KW-0460">Magnesium</keyword>
<dbReference type="Pfam" id="PF00293">
    <property type="entry name" value="NUDIX"/>
    <property type="match status" value="1"/>
</dbReference>
<dbReference type="GO" id="GO:0006742">
    <property type="term" value="P:NADP+ catabolic process"/>
    <property type="evidence" value="ECO:0007669"/>
    <property type="project" value="TreeGrafter"/>
</dbReference>
<dbReference type="InterPro" id="IPR049734">
    <property type="entry name" value="NudC-like_C"/>
</dbReference>
<dbReference type="OrthoDB" id="9791656at2"/>
<dbReference type="GO" id="GO:0035529">
    <property type="term" value="F:NADH pyrophosphatase activity"/>
    <property type="evidence" value="ECO:0007669"/>
    <property type="project" value="TreeGrafter"/>
</dbReference>
<evidence type="ECO:0000313" key="11">
    <source>
        <dbReference type="EMBL" id="MZR23634.1"/>
    </source>
</evidence>
<dbReference type="InterPro" id="IPR050241">
    <property type="entry name" value="NAD-cap_RNA_hydrolase_NudC"/>
</dbReference>